<feature type="transmembrane region" description="Helical" evidence="6">
    <location>
        <begin position="110"/>
        <end position="127"/>
    </location>
</feature>
<organism evidence="7 8">
    <name type="scientific">Mycolicibacterium austroafricanum</name>
    <name type="common">Mycobacterium austroafricanum</name>
    <dbReference type="NCBI Taxonomy" id="39687"/>
    <lineage>
        <taxon>Bacteria</taxon>
        <taxon>Bacillati</taxon>
        <taxon>Actinomycetota</taxon>
        <taxon>Actinomycetes</taxon>
        <taxon>Mycobacteriales</taxon>
        <taxon>Mycobacteriaceae</taxon>
        <taxon>Mycolicibacterium</taxon>
    </lineage>
</organism>
<accession>A0ABT8HCC6</accession>
<keyword evidence="4 6" id="KW-1133">Transmembrane helix</keyword>
<evidence type="ECO:0000256" key="5">
    <source>
        <dbReference type="ARBA" id="ARBA00023136"/>
    </source>
</evidence>
<reference evidence="7" key="1">
    <citation type="submission" date="2023-07" db="EMBL/GenBank/DDBJ databases">
        <title>Degradation of tert-butanol by M. austroafricanum TBA100.</title>
        <authorList>
            <person name="Helbich S."/>
            <person name="Vainshtein Y."/>
        </authorList>
    </citation>
    <scope>NUCLEOTIDE SEQUENCE</scope>
    <source>
        <strain evidence="7">TBA100</strain>
    </source>
</reference>
<dbReference type="Proteomes" id="UP001172687">
    <property type="component" value="Unassembled WGS sequence"/>
</dbReference>
<keyword evidence="3 6" id="KW-0812">Transmembrane</keyword>
<keyword evidence="2" id="KW-1003">Cell membrane</keyword>
<dbReference type="PANTHER" id="PTHR30086:SF20">
    <property type="entry name" value="ARGININE EXPORTER PROTEIN ARGO-RELATED"/>
    <property type="match status" value="1"/>
</dbReference>
<proteinExistence type="predicted"/>
<feature type="transmembrane region" description="Helical" evidence="6">
    <location>
        <begin position="180"/>
        <end position="201"/>
    </location>
</feature>
<evidence type="ECO:0000256" key="1">
    <source>
        <dbReference type="ARBA" id="ARBA00004651"/>
    </source>
</evidence>
<feature type="transmembrane region" description="Helical" evidence="6">
    <location>
        <begin position="147"/>
        <end position="168"/>
    </location>
</feature>
<protein>
    <submittedName>
        <fullName evidence="7">LysE/ArgO family amino acid transporter</fullName>
    </submittedName>
</protein>
<dbReference type="InterPro" id="IPR001123">
    <property type="entry name" value="LeuE-type"/>
</dbReference>
<evidence type="ECO:0000313" key="7">
    <source>
        <dbReference type="EMBL" id="MDN4518426.1"/>
    </source>
</evidence>
<dbReference type="Pfam" id="PF01810">
    <property type="entry name" value="LysE"/>
    <property type="match status" value="1"/>
</dbReference>
<comment type="caution">
    <text evidence="7">The sequence shown here is derived from an EMBL/GenBank/DDBJ whole genome shotgun (WGS) entry which is preliminary data.</text>
</comment>
<dbReference type="PANTHER" id="PTHR30086">
    <property type="entry name" value="ARGININE EXPORTER PROTEIN ARGO"/>
    <property type="match status" value="1"/>
</dbReference>
<feature type="transmembrane region" description="Helical" evidence="6">
    <location>
        <begin position="42"/>
        <end position="65"/>
    </location>
</feature>
<comment type="subcellular location">
    <subcellularLocation>
        <location evidence="1">Cell membrane</location>
        <topology evidence="1">Multi-pass membrane protein</topology>
    </subcellularLocation>
</comment>
<keyword evidence="8" id="KW-1185">Reference proteome</keyword>
<dbReference type="RefSeq" id="WP_011777632.1">
    <property type="nucleotide sequence ID" value="NZ_CP070380.1"/>
</dbReference>
<gene>
    <name evidence="7" type="ORF">QYF68_11400</name>
</gene>
<evidence type="ECO:0000313" key="8">
    <source>
        <dbReference type="Proteomes" id="UP001172687"/>
    </source>
</evidence>
<evidence type="ECO:0000256" key="2">
    <source>
        <dbReference type="ARBA" id="ARBA00022475"/>
    </source>
</evidence>
<evidence type="ECO:0000256" key="4">
    <source>
        <dbReference type="ARBA" id="ARBA00022989"/>
    </source>
</evidence>
<evidence type="ECO:0000256" key="6">
    <source>
        <dbReference type="SAM" id="Phobius"/>
    </source>
</evidence>
<evidence type="ECO:0000256" key="3">
    <source>
        <dbReference type="ARBA" id="ARBA00022692"/>
    </source>
</evidence>
<dbReference type="EMBL" id="JAUHTC010000041">
    <property type="protein sequence ID" value="MDN4518426.1"/>
    <property type="molecule type" value="Genomic_DNA"/>
</dbReference>
<keyword evidence="5 6" id="KW-0472">Membrane</keyword>
<name>A0ABT8HCC6_MYCAO</name>
<feature type="transmembrane region" description="Helical" evidence="6">
    <location>
        <begin position="71"/>
        <end position="89"/>
    </location>
</feature>
<sequence length="202" mass="20788">MNPAYVVVLSGFATTMALIAAIGAQNAFVLRQGIRGEHVLPVVAVCTVSDLVLISAGIAGFGALIAAHPDIVTATKFGGAAFLVGYGLLAARRAVKPGVLTPADAAPARLTAVLATCLAMTFLNPHVYLDTVILLGALANEHQDSKWLFGVGAVAASALWFTGLGFGAKRLRHLFASPKTWRLLDGVIAATMLALGISLVVS</sequence>
<feature type="transmembrane region" description="Helical" evidence="6">
    <location>
        <begin position="6"/>
        <end position="30"/>
    </location>
</feature>